<keyword evidence="6 10" id="KW-1133">Transmembrane helix</keyword>
<evidence type="ECO:0000313" key="11">
    <source>
        <dbReference type="EMBL" id="BBE51535.1"/>
    </source>
</evidence>
<dbReference type="Pfam" id="PF01311">
    <property type="entry name" value="Bac_export_1"/>
    <property type="match status" value="1"/>
</dbReference>
<dbReference type="PRINTS" id="PR00953">
    <property type="entry name" value="TYPE3IMRPROT"/>
</dbReference>
<feature type="transmembrane region" description="Helical" evidence="10">
    <location>
        <begin position="214"/>
        <end position="238"/>
    </location>
</feature>
<dbReference type="PANTHER" id="PTHR30065">
    <property type="entry name" value="FLAGELLAR BIOSYNTHETIC PROTEIN FLIR"/>
    <property type="match status" value="1"/>
</dbReference>
<evidence type="ECO:0000256" key="2">
    <source>
        <dbReference type="ARBA" id="ARBA00009772"/>
    </source>
</evidence>
<evidence type="ECO:0000256" key="6">
    <source>
        <dbReference type="ARBA" id="ARBA00022989"/>
    </source>
</evidence>
<keyword evidence="8 10" id="KW-0975">Bacterial flagellum</keyword>
<dbReference type="GO" id="GO:0009425">
    <property type="term" value="C:bacterial-type flagellum basal body"/>
    <property type="evidence" value="ECO:0007669"/>
    <property type="project" value="UniProtKB-SubCell"/>
</dbReference>
<gene>
    <name evidence="11" type="ORF">OYT1_ch2009</name>
</gene>
<keyword evidence="4 10" id="KW-1003">Cell membrane</keyword>
<dbReference type="Proteomes" id="UP000033070">
    <property type="component" value="Chromosome"/>
</dbReference>
<feature type="transmembrane region" description="Helical" evidence="10">
    <location>
        <begin position="72"/>
        <end position="93"/>
    </location>
</feature>
<evidence type="ECO:0000256" key="10">
    <source>
        <dbReference type="RuleBase" id="RU362071"/>
    </source>
</evidence>
<dbReference type="EMBL" id="AP018738">
    <property type="protein sequence ID" value="BBE51535.1"/>
    <property type="molecule type" value="Genomic_DNA"/>
</dbReference>
<reference evidence="11 12" key="1">
    <citation type="submission" date="2018-06" db="EMBL/GenBank/DDBJ databases">
        <title>OYT1 Genome Sequencing.</title>
        <authorList>
            <person name="Kato S."/>
            <person name="Itoh T."/>
            <person name="Ohkuma M."/>
        </authorList>
    </citation>
    <scope>NUCLEOTIDE SEQUENCE [LARGE SCALE GENOMIC DNA]</scope>
    <source>
        <strain evidence="11 12">OYT1</strain>
    </source>
</reference>
<keyword evidence="7 10" id="KW-0472">Membrane</keyword>
<dbReference type="NCBIfam" id="TIGR01400">
    <property type="entry name" value="fliR"/>
    <property type="match status" value="1"/>
</dbReference>
<dbReference type="InterPro" id="IPR006303">
    <property type="entry name" value="FliR"/>
</dbReference>
<dbReference type="OrthoDB" id="9797790at2"/>
<comment type="function">
    <text evidence="1 10">Role in flagellar biosynthesis.</text>
</comment>
<evidence type="ECO:0000313" key="12">
    <source>
        <dbReference type="Proteomes" id="UP000033070"/>
    </source>
</evidence>
<evidence type="ECO:0000256" key="5">
    <source>
        <dbReference type="ARBA" id="ARBA00022692"/>
    </source>
</evidence>
<dbReference type="PANTHER" id="PTHR30065:SF8">
    <property type="entry name" value="FLAGELLAR BIOSYNTHETIC PROTEIN FLIR"/>
    <property type="match status" value="1"/>
</dbReference>
<dbReference type="KEGG" id="fam:OYT1_ch2009"/>
<name>A0A2Z6GEE5_9PROT</name>
<comment type="subcellular location">
    <subcellularLocation>
        <location evidence="10">Cell membrane</location>
        <topology evidence="10">Multi-pass membrane protein</topology>
    </subcellularLocation>
    <subcellularLocation>
        <location evidence="10">Bacterial flagellum basal body</location>
    </subcellularLocation>
</comment>
<feature type="transmembrane region" description="Helical" evidence="10">
    <location>
        <begin position="44"/>
        <end position="60"/>
    </location>
</feature>
<evidence type="ECO:0000256" key="9">
    <source>
        <dbReference type="NCBIfam" id="TIGR01400"/>
    </source>
</evidence>
<evidence type="ECO:0000256" key="3">
    <source>
        <dbReference type="ARBA" id="ARBA00021717"/>
    </source>
</evidence>
<dbReference type="GO" id="GO:0005886">
    <property type="term" value="C:plasma membrane"/>
    <property type="evidence" value="ECO:0007669"/>
    <property type="project" value="UniProtKB-SubCell"/>
</dbReference>
<dbReference type="GO" id="GO:0044780">
    <property type="term" value="P:bacterial-type flagellum assembly"/>
    <property type="evidence" value="ECO:0007669"/>
    <property type="project" value="UniProtKB-UniRule"/>
</dbReference>
<protein>
    <recommendedName>
        <fullName evidence="3 9">Flagellar biosynthetic protein FliR</fullName>
    </recommendedName>
</protein>
<dbReference type="RefSeq" id="WP_062626199.1">
    <property type="nucleotide sequence ID" value="NZ_AP018738.1"/>
</dbReference>
<dbReference type="InterPro" id="IPR002010">
    <property type="entry name" value="T3SS_IM_R"/>
</dbReference>
<evidence type="ECO:0000256" key="4">
    <source>
        <dbReference type="ARBA" id="ARBA00022475"/>
    </source>
</evidence>
<accession>A0A2Z6GEE5</accession>
<keyword evidence="5 10" id="KW-0812">Transmembrane</keyword>
<feature type="transmembrane region" description="Helical" evidence="10">
    <location>
        <begin position="125"/>
        <end position="149"/>
    </location>
</feature>
<evidence type="ECO:0000256" key="8">
    <source>
        <dbReference type="ARBA" id="ARBA00023143"/>
    </source>
</evidence>
<evidence type="ECO:0000256" key="1">
    <source>
        <dbReference type="ARBA" id="ARBA00002578"/>
    </source>
</evidence>
<sequence>MISFTSAQLNFWIATFVFPLARIMAFIATAPILSNRQIPNRVKIGFGFILTVAIAPTLSIPTDIEPGTAQGILVLLIQILVGVAMGFTMRLVFTAIEMAGEIAGLQIGLGFASFYDPQRASFTPILAQFLGVIAALTFLTMDGHLYLIATLTESFQAFPISATPPTANAMHTIALWGGSIFVFALQLSLPVLGALLITNLAMGILSRSAPQVNLFAIGFPITLTVGFIIIALSMSYFAPLVDQFTHNGIDTMLRVTRQMGKP</sequence>
<organism evidence="11 12">
    <name type="scientific">Ferriphaselus amnicola</name>
    <dbReference type="NCBI Taxonomy" id="1188319"/>
    <lineage>
        <taxon>Bacteria</taxon>
        <taxon>Pseudomonadati</taxon>
        <taxon>Pseudomonadota</taxon>
        <taxon>Betaproteobacteria</taxon>
        <taxon>Nitrosomonadales</taxon>
        <taxon>Gallionellaceae</taxon>
        <taxon>Ferriphaselus</taxon>
    </lineage>
</organism>
<feature type="transmembrane region" description="Helical" evidence="10">
    <location>
        <begin position="12"/>
        <end position="32"/>
    </location>
</feature>
<evidence type="ECO:0000256" key="7">
    <source>
        <dbReference type="ARBA" id="ARBA00023136"/>
    </source>
</evidence>
<keyword evidence="12" id="KW-1185">Reference proteome</keyword>
<feature type="transmembrane region" description="Helical" evidence="10">
    <location>
        <begin position="169"/>
        <end position="202"/>
    </location>
</feature>
<proteinExistence type="inferred from homology"/>
<dbReference type="GO" id="GO:0006605">
    <property type="term" value="P:protein targeting"/>
    <property type="evidence" value="ECO:0007669"/>
    <property type="project" value="UniProtKB-UniRule"/>
</dbReference>
<comment type="similarity">
    <text evidence="2 10">Belongs to the FliR/MopE/SpaR family.</text>
</comment>
<dbReference type="STRING" id="1188319.OYT1_01000"/>
<dbReference type="AlphaFoldDB" id="A0A2Z6GEE5"/>